<protein>
    <submittedName>
        <fullName evidence="2">Type I restriction enzyme</fullName>
        <ecNumber evidence="2">3.1.21.3</ecNumber>
    </submittedName>
</protein>
<keyword evidence="2" id="KW-0378">Hydrolase</keyword>
<sequence>MVVCDSAEQARQLFEHFQTASDHNFTAALILHDVGTKEERDQWVKDFKAGKTDILFVYNMLLTGFDAPRLKSSIWAD</sequence>
<dbReference type="Gene3D" id="3.40.50.300">
    <property type="entry name" value="P-loop containing nucleotide triphosphate hydrolases"/>
    <property type="match status" value="1"/>
</dbReference>
<dbReference type="InterPro" id="IPR027417">
    <property type="entry name" value="P-loop_NTPase"/>
</dbReference>
<proteinExistence type="predicted"/>
<accession>A0A378VY60</accession>
<evidence type="ECO:0000259" key="1">
    <source>
        <dbReference type="Pfam" id="PF00271"/>
    </source>
</evidence>
<name>A0A378VY60_NEIGO</name>
<dbReference type="SUPFAM" id="SSF52540">
    <property type="entry name" value="P-loop containing nucleoside triphosphate hydrolases"/>
    <property type="match status" value="1"/>
</dbReference>
<dbReference type="GO" id="GO:0009035">
    <property type="term" value="F:type I site-specific deoxyribonuclease activity"/>
    <property type="evidence" value="ECO:0007669"/>
    <property type="project" value="UniProtKB-EC"/>
</dbReference>
<dbReference type="EMBL" id="UGRI01000001">
    <property type="protein sequence ID" value="SUA23748.1"/>
    <property type="molecule type" value="Genomic_DNA"/>
</dbReference>
<gene>
    <name evidence="2" type="ORF">NCTC11421_01738</name>
</gene>
<feature type="domain" description="Helicase C-terminal" evidence="1">
    <location>
        <begin position="2"/>
        <end position="71"/>
    </location>
</feature>
<dbReference type="InterPro" id="IPR001650">
    <property type="entry name" value="Helicase_C-like"/>
</dbReference>
<dbReference type="AlphaFoldDB" id="A0A378VY60"/>
<dbReference type="EC" id="3.1.21.3" evidence="2"/>
<evidence type="ECO:0000313" key="2">
    <source>
        <dbReference type="EMBL" id="SUA23748.1"/>
    </source>
</evidence>
<reference evidence="2" key="1">
    <citation type="submission" date="2018-06" db="EMBL/GenBank/DDBJ databases">
        <authorList>
            <consortium name="Pathogen Informatics"/>
            <person name="Doyle S."/>
        </authorList>
    </citation>
    <scope>NUCLEOTIDE SEQUENCE [LARGE SCALE GENOMIC DNA]</scope>
    <source>
        <strain evidence="2">NCTC11421</strain>
    </source>
</reference>
<organism evidence="2">
    <name type="scientific">Neisseria gonorrhoeae</name>
    <dbReference type="NCBI Taxonomy" id="485"/>
    <lineage>
        <taxon>Bacteria</taxon>
        <taxon>Pseudomonadati</taxon>
        <taxon>Pseudomonadota</taxon>
        <taxon>Betaproteobacteria</taxon>
        <taxon>Neisseriales</taxon>
        <taxon>Neisseriaceae</taxon>
        <taxon>Neisseria</taxon>
    </lineage>
</organism>
<dbReference type="Pfam" id="PF00271">
    <property type="entry name" value="Helicase_C"/>
    <property type="match status" value="1"/>
</dbReference>